<evidence type="ECO:0000256" key="5">
    <source>
        <dbReference type="ARBA" id="ARBA00023136"/>
    </source>
</evidence>
<evidence type="ECO:0000256" key="2">
    <source>
        <dbReference type="ARBA" id="ARBA00022448"/>
    </source>
</evidence>
<accession>A0AAP2RB36</accession>
<feature type="transmembrane region" description="Helical" evidence="6">
    <location>
        <begin position="84"/>
        <end position="103"/>
    </location>
</feature>
<dbReference type="SUPFAM" id="SSF161111">
    <property type="entry name" value="Cation efflux protein transmembrane domain-like"/>
    <property type="match status" value="1"/>
</dbReference>
<organism evidence="10 11">
    <name type="scientific">Methanooceanicella nereidis</name>
    <dbReference type="NCBI Taxonomy" id="2052831"/>
    <lineage>
        <taxon>Archaea</taxon>
        <taxon>Methanobacteriati</taxon>
        <taxon>Methanobacteriota</taxon>
        <taxon>Stenosarchaea group</taxon>
        <taxon>Methanomicrobia</taxon>
        <taxon>Methanocellales</taxon>
        <taxon>Methanocellaceae</taxon>
        <taxon>Methanooceanicella</taxon>
    </lineage>
</organism>
<keyword evidence="5 6" id="KW-0472">Membrane</keyword>
<evidence type="ECO:0000313" key="11">
    <source>
        <dbReference type="Proteomes" id="UP001320159"/>
    </source>
</evidence>
<dbReference type="Gene3D" id="1.20.1510.10">
    <property type="entry name" value="Cation efflux protein transmembrane domain"/>
    <property type="match status" value="1"/>
</dbReference>
<dbReference type="InterPro" id="IPR003731">
    <property type="entry name" value="Di-Nase_FeMo-co_biosynth"/>
</dbReference>
<feature type="domain" description="Cation efflux protein cytoplasmic" evidence="9">
    <location>
        <begin position="217"/>
        <end position="293"/>
    </location>
</feature>
<evidence type="ECO:0000256" key="1">
    <source>
        <dbReference type="ARBA" id="ARBA00004141"/>
    </source>
</evidence>
<comment type="subcellular location">
    <subcellularLocation>
        <location evidence="1">Membrane</location>
        <topology evidence="1">Multi-pass membrane protein</topology>
    </subcellularLocation>
</comment>
<dbReference type="InterPro" id="IPR036105">
    <property type="entry name" value="DiNase_FeMo-co_biosyn_sf"/>
</dbReference>
<evidence type="ECO:0000259" key="9">
    <source>
        <dbReference type="Pfam" id="PF16916"/>
    </source>
</evidence>
<evidence type="ECO:0000256" key="6">
    <source>
        <dbReference type="SAM" id="Phobius"/>
    </source>
</evidence>
<reference evidence="10 11" key="1">
    <citation type="submission" date="2017-11" db="EMBL/GenBank/DDBJ databases">
        <title>Isolation and Characterization of Family Methanocellaceae Species from Potential Methane Hydrate Area Offshore Southwestern Taiwan.</title>
        <authorList>
            <person name="Zhang W.-L."/>
            <person name="Chen W.-C."/>
            <person name="Lai M.-C."/>
            <person name="Chen S.-C."/>
        </authorList>
    </citation>
    <scope>NUCLEOTIDE SEQUENCE [LARGE SCALE GENOMIC DNA]</scope>
    <source>
        <strain evidence="10 11">CWC-04</strain>
    </source>
</reference>
<dbReference type="Pfam" id="PF01545">
    <property type="entry name" value="Cation_efflux"/>
    <property type="match status" value="1"/>
</dbReference>
<keyword evidence="2" id="KW-0813">Transport</keyword>
<dbReference type="AlphaFoldDB" id="A0AAP2RB36"/>
<dbReference type="RefSeq" id="WP_230740682.1">
    <property type="nucleotide sequence ID" value="NZ_PGCK01000002.1"/>
</dbReference>
<feature type="transmembrane region" description="Helical" evidence="6">
    <location>
        <begin position="54"/>
        <end position="72"/>
    </location>
</feature>
<feature type="domain" description="Dinitrogenase iron-molybdenum cofactor biosynthesis" evidence="8">
    <location>
        <begin position="308"/>
        <end position="403"/>
    </location>
</feature>
<feature type="transmembrane region" description="Helical" evidence="6">
    <location>
        <begin position="20"/>
        <end position="42"/>
    </location>
</feature>
<evidence type="ECO:0000256" key="4">
    <source>
        <dbReference type="ARBA" id="ARBA00022989"/>
    </source>
</evidence>
<keyword evidence="4 6" id="KW-1133">Transmembrane helix</keyword>
<evidence type="ECO:0000256" key="3">
    <source>
        <dbReference type="ARBA" id="ARBA00022692"/>
    </source>
</evidence>
<keyword evidence="11" id="KW-1185">Reference proteome</keyword>
<evidence type="ECO:0000259" key="8">
    <source>
        <dbReference type="Pfam" id="PF02579"/>
    </source>
</evidence>
<dbReference type="PANTHER" id="PTHR43840">
    <property type="entry name" value="MITOCHONDRIAL METAL TRANSPORTER 1-RELATED"/>
    <property type="match status" value="1"/>
</dbReference>
<keyword evidence="3 6" id="KW-0812">Transmembrane</keyword>
<dbReference type="Pfam" id="PF02579">
    <property type="entry name" value="Nitro_FeMo-Co"/>
    <property type="match status" value="1"/>
</dbReference>
<feature type="transmembrane region" description="Helical" evidence="6">
    <location>
        <begin position="163"/>
        <end position="181"/>
    </location>
</feature>
<name>A0AAP2RB36_9EURY</name>
<dbReference type="Gene3D" id="3.30.420.130">
    <property type="entry name" value="Dinitrogenase iron-molybdenum cofactor biosynthesis domain"/>
    <property type="match status" value="1"/>
</dbReference>
<dbReference type="SUPFAM" id="SSF160240">
    <property type="entry name" value="Cation efflux protein cytoplasmic domain-like"/>
    <property type="match status" value="1"/>
</dbReference>
<sequence>MRRETPEKSGIDKTPESVLIRVAFLSLIVNVGLVIAKLGLSLISGSLALRADGIHSFVDVIMSVALIFGIKISSRKSKGYPYGLYKVENIVSVAISLLIFLTAYEITLEALSSKGAQLPYSGWVLVAVALIVPVPYILGMYEVKVGRKYNSPSLIADGEQHKVDVLTASIVFFALLGQYFGIPLDSIAAIIVALFIIRSGWYILKDSMRTLLDASIDHDTLDTIRAAILSDPIVRRVKRITGRNSGRFMFVEATVTMAGSDLEKAHNASERIEDQIRKLVPNVDRVLIHYEPETKTHLRYAIPLQDREGKLSPHFGEAPFFALIDFNVKECKFERQKIIANQEKESEKRKGIMVAKMLLDNEPDVVLTKQSLSGKSASYVFGAANIKVKETDAESISRAIEQIERELRWKNTIEE</sequence>
<dbReference type="InterPro" id="IPR002524">
    <property type="entry name" value="Cation_efflux"/>
</dbReference>
<dbReference type="EMBL" id="PGCK01000002">
    <property type="protein sequence ID" value="MCD1294068.1"/>
    <property type="molecule type" value="Genomic_DNA"/>
</dbReference>
<dbReference type="PANTHER" id="PTHR43840:SF15">
    <property type="entry name" value="MITOCHONDRIAL METAL TRANSPORTER 1-RELATED"/>
    <property type="match status" value="1"/>
</dbReference>
<comment type="caution">
    <text evidence="10">The sequence shown here is derived from an EMBL/GenBank/DDBJ whole genome shotgun (WGS) entry which is preliminary data.</text>
</comment>
<proteinExistence type="predicted"/>
<dbReference type="InterPro" id="IPR027469">
    <property type="entry name" value="Cation_efflux_TMD_sf"/>
</dbReference>
<dbReference type="Gene3D" id="3.30.70.1350">
    <property type="entry name" value="Cation efflux protein, cytoplasmic domain"/>
    <property type="match status" value="1"/>
</dbReference>
<feature type="transmembrane region" description="Helical" evidence="6">
    <location>
        <begin position="123"/>
        <end position="143"/>
    </location>
</feature>
<evidence type="ECO:0000259" key="7">
    <source>
        <dbReference type="Pfam" id="PF01545"/>
    </source>
</evidence>
<dbReference type="GO" id="GO:0016020">
    <property type="term" value="C:membrane"/>
    <property type="evidence" value="ECO:0007669"/>
    <property type="project" value="UniProtKB-SubCell"/>
</dbReference>
<protein>
    <submittedName>
        <fullName evidence="10">Cation transporter</fullName>
    </submittedName>
</protein>
<dbReference type="InterPro" id="IPR027470">
    <property type="entry name" value="Cation_efflux_CTD"/>
</dbReference>
<dbReference type="NCBIfam" id="TIGR01297">
    <property type="entry name" value="CDF"/>
    <property type="match status" value="1"/>
</dbReference>
<dbReference type="InterPro" id="IPR036837">
    <property type="entry name" value="Cation_efflux_CTD_sf"/>
</dbReference>
<feature type="transmembrane region" description="Helical" evidence="6">
    <location>
        <begin position="187"/>
        <end position="204"/>
    </location>
</feature>
<dbReference type="SUPFAM" id="SSF53146">
    <property type="entry name" value="Nitrogenase accessory factor-like"/>
    <property type="match status" value="1"/>
</dbReference>
<evidence type="ECO:0000313" key="10">
    <source>
        <dbReference type="EMBL" id="MCD1294068.1"/>
    </source>
</evidence>
<dbReference type="InterPro" id="IPR050291">
    <property type="entry name" value="CDF_Transporter"/>
</dbReference>
<dbReference type="Pfam" id="PF16916">
    <property type="entry name" value="ZT_dimer"/>
    <property type="match status" value="1"/>
</dbReference>
<gene>
    <name evidence="10" type="ORF">CUJ83_03540</name>
</gene>
<feature type="domain" description="Cation efflux protein transmembrane" evidence="7">
    <location>
        <begin position="24"/>
        <end position="212"/>
    </location>
</feature>
<dbReference type="Proteomes" id="UP001320159">
    <property type="component" value="Unassembled WGS sequence"/>
</dbReference>
<dbReference type="GO" id="GO:0008324">
    <property type="term" value="F:monoatomic cation transmembrane transporter activity"/>
    <property type="evidence" value="ECO:0007669"/>
    <property type="project" value="InterPro"/>
</dbReference>
<dbReference type="InterPro" id="IPR058533">
    <property type="entry name" value="Cation_efflux_TM"/>
</dbReference>